<dbReference type="Gene3D" id="3.40.50.1240">
    <property type="entry name" value="Phosphoglycerate mutase-like"/>
    <property type="match status" value="1"/>
</dbReference>
<dbReference type="InterPro" id="IPR029033">
    <property type="entry name" value="His_PPase_superfam"/>
</dbReference>
<dbReference type="PANTHER" id="PTHR46517:SF1">
    <property type="entry name" value="FRUCTOSE-2,6-BISPHOSPHATASE TIGAR"/>
    <property type="match status" value="1"/>
</dbReference>
<evidence type="ECO:0000256" key="1">
    <source>
        <dbReference type="ARBA" id="ARBA00022801"/>
    </source>
</evidence>
<comment type="caution">
    <text evidence="2">The sequence shown here is derived from an EMBL/GenBank/DDBJ whole genome shotgun (WGS) entry which is preliminary data.</text>
</comment>
<name>A0ABR1JVL9_9AGAR</name>
<dbReference type="InterPro" id="IPR013078">
    <property type="entry name" value="His_Pase_superF_clade-1"/>
</dbReference>
<dbReference type="Pfam" id="PF00300">
    <property type="entry name" value="His_Phos_1"/>
    <property type="match status" value="1"/>
</dbReference>
<sequence>MAVVRIVIVRHGETNENRAGIIQGHRDTLLNEAGKAQARQVGEALADVGFNLAYSSDLKRAAETAETILQHHKGITLVKTKELRERCLGKLEGQPLSARKTIKGVDETAESFEAFSGRALAWWDNEIVNKLETDSNQRTVLLVSHGGFISSLVKMLISTGRIQASEAITNWTCFNVSITTIEIEYTGKGRLVKYSDVSHLDKSKLVHANADTFVA</sequence>
<reference evidence="2 3" key="1">
    <citation type="submission" date="2024-01" db="EMBL/GenBank/DDBJ databases">
        <title>A draft genome for the cacao thread blight pathogen Marasmiellus scandens.</title>
        <authorList>
            <person name="Baruah I.K."/>
            <person name="Leung J."/>
            <person name="Bukari Y."/>
            <person name="Amoako-Attah I."/>
            <person name="Meinhardt L.W."/>
            <person name="Bailey B.A."/>
            <person name="Cohen S.P."/>
        </authorList>
    </citation>
    <scope>NUCLEOTIDE SEQUENCE [LARGE SCALE GENOMIC DNA]</scope>
    <source>
        <strain evidence="2 3">GH-19</strain>
    </source>
</reference>
<dbReference type="EMBL" id="JBANRG010000004">
    <property type="protein sequence ID" value="KAK7467604.1"/>
    <property type="molecule type" value="Genomic_DNA"/>
</dbReference>
<dbReference type="CDD" id="cd07067">
    <property type="entry name" value="HP_PGM_like"/>
    <property type="match status" value="1"/>
</dbReference>
<evidence type="ECO:0000313" key="3">
    <source>
        <dbReference type="Proteomes" id="UP001498398"/>
    </source>
</evidence>
<dbReference type="PROSITE" id="PS00175">
    <property type="entry name" value="PG_MUTASE"/>
    <property type="match status" value="1"/>
</dbReference>
<dbReference type="PANTHER" id="PTHR46517">
    <property type="entry name" value="FRUCTOSE-2,6-BISPHOSPHATASE TIGAR"/>
    <property type="match status" value="1"/>
</dbReference>
<protein>
    <recommendedName>
        <fullName evidence="4">Phosphoglycerate mutase</fullName>
    </recommendedName>
</protein>
<dbReference type="InterPro" id="IPR051695">
    <property type="entry name" value="Phosphoglycerate_Mutase"/>
</dbReference>
<organism evidence="2 3">
    <name type="scientific">Marasmiellus scandens</name>
    <dbReference type="NCBI Taxonomy" id="2682957"/>
    <lineage>
        <taxon>Eukaryota</taxon>
        <taxon>Fungi</taxon>
        <taxon>Dikarya</taxon>
        <taxon>Basidiomycota</taxon>
        <taxon>Agaricomycotina</taxon>
        <taxon>Agaricomycetes</taxon>
        <taxon>Agaricomycetidae</taxon>
        <taxon>Agaricales</taxon>
        <taxon>Marasmiineae</taxon>
        <taxon>Omphalotaceae</taxon>
        <taxon>Marasmiellus</taxon>
    </lineage>
</organism>
<evidence type="ECO:0008006" key="4">
    <source>
        <dbReference type="Google" id="ProtNLM"/>
    </source>
</evidence>
<evidence type="ECO:0000313" key="2">
    <source>
        <dbReference type="EMBL" id="KAK7467604.1"/>
    </source>
</evidence>
<accession>A0ABR1JVL9</accession>
<proteinExistence type="predicted"/>
<dbReference type="InterPro" id="IPR001345">
    <property type="entry name" value="PG/BPGM_mutase_AS"/>
</dbReference>
<gene>
    <name evidence="2" type="ORF">VKT23_004657</name>
</gene>
<dbReference type="SUPFAM" id="SSF53254">
    <property type="entry name" value="Phosphoglycerate mutase-like"/>
    <property type="match status" value="1"/>
</dbReference>
<keyword evidence="1" id="KW-0378">Hydrolase</keyword>
<keyword evidence="3" id="KW-1185">Reference proteome</keyword>
<dbReference type="Proteomes" id="UP001498398">
    <property type="component" value="Unassembled WGS sequence"/>
</dbReference>
<dbReference type="SMART" id="SM00855">
    <property type="entry name" value="PGAM"/>
    <property type="match status" value="1"/>
</dbReference>